<dbReference type="Gene3D" id="1.20.1250.20">
    <property type="entry name" value="MFS general substrate transporter like domains"/>
    <property type="match status" value="1"/>
</dbReference>
<keyword evidence="8" id="KW-1185">Reference proteome</keyword>
<feature type="transmembrane region" description="Helical" evidence="5">
    <location>
        <begin position="347"/>
        <end position="371"/>
    </location>
</feature>
<feature type="transmembrane region" description="Helical" evidence="5">
    <location>
        <begin position="487"/>
        <end position="507"/>
    </location>
</feature>
<organism evidence="7 8">
    <name type="scientific">Xylaria bambusicola</name>
    <dbReference type="NCBI Taxonomy" id="326684"/>
    <lineage>
        <taxon>Eukaryota</taxon>
        <taxon>Fungi</taxon>
        <taxon>Dikarya</taxon>
        <taxon>Ascomycota</taxon>
        <taxon>Pezizomycotina</taxon>
        <taxon>Sordariomycetes</taxon>
        <taxon>Xylariomycetidae</taxon>
        <taxon>Xylariales</taxon>
        <taxon>Xylariaceae</taxon>
        <taxon>Xylaria</taxon>
    </lineage>
</organism>
<dbReference type="PRINTS" id="PR01036">
    <property type="entry name" value="TCRTETB"/>
</dbReference>
<dbReference type="CDD" id="cd17323">
    <property type="entry name" value="MFS_Tpo1_MDR_like"/>
    <property type="match status" value="1"/>
</dbReference>
<dbReference type="EMBL" id="JAWHQM010000018">
    <property type="protein sequence ID" value="KAK5631115.1"/>
    <property type="molecule type" value="Genomic_DNA"/>
</dbReference>
<feature type="transmembrane region" description="Helical" evidence="5">
    <location>
        <begin position="201"/>
        <end position="225"/>
    </location>
</feature>
<gene>
    <name evidence="7" type="ORF">RRF57_006830</name>
</gene>
<reference evidence="7 8" key="1">
    <citation type="submission" date="2023-10" db="EMBL/GenBank/DDBJ databases">
        <title>Draft genome sequence of Xylaria bambusicola isolate GMP-LS, the root and basal stem rot pathogen of sugarcane in Indonesia.</title>
        <authorList>
            <person name="Selvaraj P."/>
            <person name="Muralishankar V."/>
            <person name="Muruganantham S."/>
            <person name="Sp S."/>
            <person name="Haryani S."/>
            <person name="Lau K.J.X."/>
            <person name="Naqvi N.I."/>
        </authorList>
    </citation>
    <scope>NUCLEOTIDE SEQUENCE [LARGE SCALE GENOMIC DNA]</scope>
    <source>
        <strain evidence="7">GMP-LS</strain>
    </source>
</reference>
<feature type="domain" description="Major facilitator superfamily (MFS) profile" evidence="6">
    <location>
        <begin position="76"/>
        <end position="510"/>
    </location>
</feature>
<sequence length="517" mass="56706">MVVIPKATVLHPCIRPCRVQYTVALDTISPASVSTIENGPLQIRDAKQSDPFLVTFDESYDVDNPEAWPKGRKWAITDVLSATGFNRILVSTIMAPALPTIAKELNMSSTESALSLSIYLLATAFGPLFIGPLSEIYGRQVVLHASNIWFLAWNIACGFANTKELLIASRFLAGFGASAIYSLAGGVLSDLWRPQERGRSLGVYLLIPLLGAAVGPILGGFIAEYTTWRWMFWSTSIFQGVMTAISFDVFHETFAPLILNRRAARLRKETGSEQYYTQYERQVGRQSVARATTQALSRPLRLLAFHPLIQITAIISALGYGTLYIVISSFADLWISYYHQPVAIGGLHYIACALGEIAGSQLGGQLMDVLFRYMKSRSSDGEHIPEFRIPLTMPGAIIGPIGLFIYGWTAQARVHWIVVDIGIFINMFGGQLTGMALSAYVIDAYPEHTSSAIAATQLLKSLAAFLFPLFVPSLYSALGHGWGNSTIAFASLVLALPAPFVIWRYGARLRQRAASTY</sequence>
<feature type="transmembrane region" description="Helical" evidence="5">
    <location>
        <begin position="421"/>
        <end position="442"/>
    </location>
</feature>
<dbReference type="Proteomes" id="UP001305414">
    <property type="component" value="Unassembled WGS sequence"/>
</dbReference>
<dbReference type="PROSITE" id="PS50850">
    <property type="entry name" value="MFS"/>
    <property type="match status" value="1"/>
</dbReference>
<dbReference type="InterPro" id="IPR011701">
    <property type="entry name" value="MFS"/>
</dbReference>
<evidence type="ECO:0000256" key="1">
    <source>
        <dbReference type="ARBA" id="ARBA00004141"/>
    </source>
</evidence>
<comment type="subcellular location">
    <subcellularLocation>
        <location evidence="1">Membrane</location>
        <topology evidence="1">Multi-pass membrane protein</topology>
    </subcellularLocation>
</comment>
<feature type="transmembrane region" description="Helical" evidence="5">
    <location>
        <begin position="142"/>
        <end position="161"/>
    </location>
</feature>
<dbReference type="GO" id="GO:0022857">
    <property type="term" value="F:transmembrane transporter activity"/>
    <property type="evidence" value="ECO:0007669"/>
    <property type="project" value="InterPro"/>
</dbReference>
<dbReference type="Pfam" id="PF07690">
    <property type="entry name" value="MFS_1"/>
    <property type="match status" value="1"/>
</dbReference>
<feature type="transmembrane region" description="Helical" evidence="5">
    <location>
        <begin position="391"/>
        <end position="409"/>
    </location>
</feature>
<comment type="caution">
    <text evidence="7">The sequence shown here is derived from an EMBL/GenBank/DDBJ whole genome shotgun (WGS) entry which is preliminary data.</text>
</comment>
<evidence type="ECO:0000256" key="2">
    <source>
        <dbReference type="ARBA" id="ARBA00022692"/>
    </source>
</evidence>
<keyword evidence="3 5" id="KW-1133">Transmembrane helix</keyword>
<dbReference type="AlphaFoldDB" id="A0AAN7YZ95"/>
<dbReference type="InterPro" id="IPR036259">
    <property type="entry name" value="MFS_trans_sf"/>
</dbReference>
<evidence type="ECO:0000313" key="8">
    <source>
        <dbReference type="Proteomes" id="UP001305414"/>
    </source>
</evidence>
<dbReference type="PANTHER" id="PTHR23502">
    <property type="entry name" value="MAJOR FACILITATOR SUPERFAMILY"/>
    <property type="match status" value="1"/>
</dbReference>
<accession>A0AAN7YZ95</accession>
<evidence type="ECO:0000256" key="3">
    <source>
        <dbReference type="ARBA" id="ARBA00022989"/>
    </source>
</evidence>
<protein>
    <recommendedName>
        <fullName evidence="6">Major facilitator superfamily (MFS) profile domain-containing protein</fullName>
    </recommendedName>
</protein>
<name>A0AAN7YZ95_9PEZI</name>
<feature type="transmembrane region" description="Helical" evidence="5">
    <location>
        <begin position="237"/>
        <end position="259"/>
    </location>
</feature>
<proteinExistence type="predicted"/>
<dbReference type="InterPro" id="IPR020846">
    <property type="entry name" value="MFS_dom"/>
</dbReference>
<evidence type="ECO:0000256" key="4">
    <source>
        <dbReference type="ARBA" id="ARBA00023136"/>
    </source>
</evidence>
<evidence type="ECO:0000256" key="5">
    <source>
        <dbReference type="SAM" id="Phobius"/>
    </source>
</evidence>
<keyword evidence="4 5" id="KW-0472">Membrane</keyword>
<feature type="transmembrane region" description="Helical" evidence="5">
    <location>
        <begin position="308"/>
        <end position="327"/>
    </location>
</feature>
<evidence type="ECO:0000259" key="6">
    <source>
        <dbReference type="PROSITE" id="PS50850"/>
    </source>
</evidence>
<keyword evidence="2 5" id="KW-0812">Transmembrane</keyword>
<feature type="transmembrane region" description="Helical" evidence="5">
    <location>
        <begin position="167"/>
        <end position="189"/>
    </location>
</feature>
<dbReference type="SUPFAM" id="SSF103473">
    <property type="entry name" value="MFS general substrate transporter"/>
    <property type="match status" value="1"/>
</dbReference>
<dbReference type="GO" id="GO:0016020">
    <property type="term" value="C:membrane"/>
    <property type="evidence" value="ECO:0007669"/>
    <property type="project" value="UniProtKB-SubCell"/>
</dbReference>
<evidence type="ECO:0000313" key="7">
    <source>
        <dbReference type="EMBL" id="KAK5631115.1"/>
    </source>
</evidence>
<dbReference type="PANTHER" id="PTHR23502:SF60">
    <property type="entry name" value="MAJOR FACILITATOR SUPERFAMILY (MFS) PROFILE DOMAIN-CONTAINING PROTEIN-RELATED"/>
    <property type="match status" value="1"/>
</dbReference>
<feature type="transmembrane region" description="Helical" evidence="5">
    <location>
        <begin position="113"/>
        <end position="130"/>
    </location>
</feature>
<feature type="transmembrane region" description="Helical" evidence="5">
    <location>
        <begin position="454"/>
        <end position="475"/>
    </location>
</feature>
<feature type="transmembrane region" description="Helical" evidence="5">
    <location>
        <begin position="79"/>
        <end position="101"/>
    </location>
</feature>